<evidence type="ECO:0000313" key="8">
    <source>
        <dbReference type="Proteomes" id="UP000192596"/>
    </source>
</evidence>
<evidence type="ECO:0000313" key="7">
    <source>
        <dbReference type="EMBL" id="OQN96684.1"/>
    </source>
</evidence>
<gene>
    <name evidence="7" type="ORF">B0A48_17324</name>
</gene>
<dbReference type="GO" id="GO:0006508">
    <property type="term" value="P:proteolysis"/>
    <property type="evidence" value="ECO:0007669"/>
    <property type="project" value="UniProtKB-KW"/>
</dbReference>
<dbReference type="EMBL" id="NAJO01000063">
    <property type="protein sequence ID" value="OQN96684.1"/>
    <property type="molecule type" value="Genomic_DNA"/>
</dbReference>
<dbReference type="PRINTS" id="PR00723">
    <property type="entry name" value="SUBTILISIN"/>
</dbReference>
<dbReference type="CDD" id="cd04077">
    <property type="entry name" value="Peptidases_S8_PCSK9_ProteinaseK_like"/>
    <property type="match status" value="1"/>
</dbReference>
<dbReference type="InParanoid" id="A0A1V8SBV6"/>
<dbReference type="Pfam" id="PF00082">
    <property type="entry name" value="Peptidase_S8"/>
    <property type="match status" value="1"/>
</dbReference>
<sequence length="218" mass="22673">MVEENIIGHGTQCAGIAAGRTHGVAKRANVIAVKPLDRDHARMSNVLKAIEYVVDQHTAAKSIRGYKGAVANMSISTARRVQLLNDAVDAAVRAGVHFAVAAGNGNEDACEYSPAGASLAITVAASTIRDERASFSNHGKCIGIFAPGLEIESTWIGSRNATYVLEGTSMASPHIAELVAYLLSLQPSSRSGLRVPGGGRRGMLRRSTDAGGILIGPG</sequence>
<evidence type="ECO:0000256" key="1">
    <source>
        <dbReference type="ARBA" id="ARBA00011073"/>
    </source>
</evidence>
<dbReference type="InterPro" id="IPR000209">
    <property type="entry name" value="Peptidase_S8/S53_dom"/>
</dbReference>
<dbReference type="OrthoDB" id="206201at2759"/>
<dbReference type="PROSITE" id="PS51892">
    <property type="entry name" value="SUBTILASE"/>
    <property type="match status" value="1"/>
</dbReference>
<keyword evidence="2" id="KW-0645">Protease</keyword>
<dbReference type="AlphaFoldDB" id="A0A1V8SBV6"/>
<evidence type="ECO:0000256" key="2">
    <source>
        <dbReference type="ARBA" id="ARBA00022670"/>
    </source>
</evidence>
<proteinExistence type="inferred from homology"/>
<keyword evidence="3" id="KW-0378">Hydrolase</keyword>
<dbReference type="PANTHER" id="PTHR43806">
    <property type="entry name" value="PEPTIDASE S8"/>
    <property type="match status" value="1"/>
</dbReference>
<dbReference type="SUPFAM" id="SSF52743">
    <property type="entry name" value="Subtilisin-like"/>
    <property type="match status" value="1"/>
</dbReference>
<comment type="similarity">
    <text evidence="1 5">Belongs to the peptidase S8 family.</text>
</comment>
<dbReference type="STRING" id="1507870.A0A1V8SBV6"/>
<protein>
    <recommendedName>
        <fullName evidence="6">Peptidase S8/S53 domain-containing protein</fullName>
    </recommendedName>
</protein>
<evidence type="ECO:0000259" key="6">
    <source>
        <dbReference type="Pfam" id="PF00082"/>
    </source>
</evidence>
<dbReference type="InterPro" id="IPR015500">
    <property type="entry name" value="Peptidase_S8_subtilisin-rel"/>
</dbReference>
<evidence type="ECO:0000256" key="3">
    <source>
        <dbReference type="ARBA" id="ARBA00022801"/>
    </source>
</evidence>
<organism evidence="7 8">
    <name type="scientific">Cryoendolithus antarcticus</name>
    <dbReference type="NCBI Taxonomy" id="1507870"/>
    <lineage>
        <taxon>Eukaryota</taxon>
        <taxon>Fungi</taxon>
        <taxon>Dikarya</taxon>
        <taxon>Ascomycota</taxon>
        <taxon>Pezizomycotina</taxon>
        <taxon>Dothideomycetes</taxon>
        <taxon>Dothideomycetidae</taxon>
        <taxon>Cladosporiales</taxon>
        <taxon>Cladosporiaceae</taxon>
        <taxon>Cryoendolithus</taxon>
    </lineage>
</organism>
<accession>A0A1V8SBV6</accession>
<dbReference type="InterPro" id="IPR034193">
    <property type="entry name" value="PCSK9_ProteinaseK-like"/>
</dbReference>
<dbReference type="InterPro" id="IPR036852">
    <property type="entry name" value="Peptidase_S8/S53_dom_sf"/>
</dbReference>
<dbReference type="PANTHER" id="PTHR43806:SF11">
    <property type="entry name" value="CEREVISIN-RELATED"/>
    <property type="match status" value="1"/>
</dbReference>
<keyword evidence="4" id="KW-0720">Serine protease</keyword>
<dbReference type="Gene3D" id="3.40.50.200">
    <property type="entry name" value="Peptidase S8/S53 domain"/>
    <property type="match status" value="1"/>
</dbReference>
<comment type="caution">
    <text evidence="5">Lacks conserved residue(s) required for the propagation of feature annotation.</text>
</comment>
<keyword evidence="8" id="KW-1185">Reference proteome</keyword>
<evidence type="ECO:0000256" key="4">
    <source>
        <dbReference type="ARBA" id="ARBA00022825"/>
    </source>
</evidence>
<dbReference type="PROSITE" id="PS00137">
    <property type="entry name" value="SUBTILASE_HIS"/>
    <property type="match status" value="1"/>
</dbReference>
<comment type="caution">
    <text evidence="7">The sequence shown here is derived from an EMBL/GenBank/DDBJ whole genome shotgun (WGS) entry which is preliminary data.</text>
</comment>
<dbReference type="Proteomes" id="UP000192596">
    <property type="component" value="Unassembled WGS sequence"/>
</dbReference>
<dbReference type="InterPro" id="IPR022398">
    <property type="entry name" value="Peptidase_S8_His-AS"/>
</dbReference>
<feature type="domain" description="Peptidase S8/S53" evidence="6">
    <location>
        <begin position="7"/>
        <end position="188"/>
    </location>
</feature>
<evidence type="ECO:0000256" key="5">
    <source>
        <dbReference type="PROSITE-ProRule" id="PRU01240"/>
    </source>
</evidence>
<dbReference type="InterPro" id="IPR050131">
    <property type="entry name" value="Peptidase_S8_subtilisin-like"/>
</dbReference>
<reference evidence="8" key="1">
    <citation type="submission" date="2017-03" db="EMBL/GenBank/DDBJ databases">
        <title>Genomes of endolithic fungi from Antarctica.</title>
        <authorList>
            <person name="Coleine C."/>
            <person name="Masonjones S."/>
            <person name="Stajich J.E."/>
        </authorList>
    </citation>
    <scope>NUCLEOTIDE SEQUENCE [LARGE SCALE GENOMIC DNA]</scope>
    <source>
        <strain evidence="8">CCFEE 5527</strain>
    </source>
</reference>
<dbReference type="GO" id="GO:0004252">
    <property type="term" value="F:serine-type endopeptidase activity"/>
    <property type="evidence" value="ECO:0007669"/>
    <property type="project" value="InterPro"/>
</dbReference>
<name>A0A1V8SBV6_9PEZI</name>